<dbReference type="PROSITE" id="PS50005">
    <property type="entry name" value="TPR"/>
    <property type="match status" value="3"/>
</dbReference>
<dbReference type="GO" id="GO:0051301">
    <property type="term" value="P:cell division"/>
    <property type="evidence" value="ECO:0007669"/>
    <property type="project" value="UniProtKB-KW"/>
</dbReference>
<dbReference type="AlphaFoldDB" id="A0A7S3WLC8"/>
<keyword evidence="1" id="KW-0132">Cell division</keyword>
<dbReference type="Pfam" id="PF13176">
    <property type="entry name" value="TPR_7"/>
    <property type="match status" value="1"/>
</dbReference>
<evidence type="ECO:0000256" key="2">
    <source>
        <dbReference type="ARBA" id="ARBA00022737"/>
    </source>
</evidence>
<dbReference type="InterPro" id="IPR019734">
    <property type="entry name" value="TPR_rpt"/>
</dbReference>
<name>A0A7S3WLC8_EMIHU</name>
<dbReference type="GO" id="GO:0016567">
    <property type="term" value="P:protein ubiquitination"/>
    <property type="evidence" value="ECO:0007669"/>
    <property type="project" value="TreeGrafter"/>
</dbReference>
<feature type="compositionally biased region" description="Low complexity" evidence="8">
    <location>
        <begin position="522"/>
        <end position="544"/>
    </location>
</feature>
<feature type="repeat" description="TPR" evidence="7">
    <location>
        <begin position="246"/>
        <end position="279"/>
    </location>
</feature>
<dbReference type="GO" id="GO:0045842">
    <property type="term" value="P:positive regulation of mitotic metaphase/anaphase transition"/>
    <property type="evidence" value="ECO:0007669"/>
    <property type="project" value="TreeGrafter"/>
</dbReference>
<dbReference type="EMBL" id="HBIR01034553">
    <property type="protein sequence ID" value="CAE0564972.1"/>
    <property type="molecule type" value="Transcribed_RNA"/>
</dbReference>
<keyword evidence="6" id="KW-0131">Cell cycle</keyword>
<keyword evidence="2" id="KW-0677">Repeat</keyword>
<dbReference type="Pfam" id="PF13414">
    <property type="entry name" value="TPR_11"/>
    <property type="match status" value="1"/>
</dbReference>
<keyword evidence="4" id="KW-0833">Ubl conjugation pathway</keyword>
<keyword evidence="3" id="KW-0498">Mitosis</keyword>
<dbReference type="GO" id="GO:0031145">
    <property type="term" value="P:anaphase-promoting complex-dependent catabolic process"/>
    <property type="evidence" value="ECO:0007669"/>
    <property type="project" value="TreeGrafter"/>
</dbReference>
<protein>
    <recommendedName>
        <fullName evidence="9">Cdc23 domain-containing protein</fullName>
    </recommendedName>
</protein>
<organism evidence="10">
    <name type="scientific">Emiliania huxleyi</name>
    <name type="common">Coccolithophore</name>
    <name type="synonym">Pontosphaera huxleyi</name>
    <dbReference type="NCBI Taxonomy" id="2903"/>
    <lineage>
        <taxon>Eukaryota</taxon>
        <taxon>Haptista</taxon>
        <taxon>Haptophyta</taxon>
        <taxon>Prymnesiophyceae</taxon>
        <taxon>Isochrysidales</taxon>
        <taxon>Noelaerhabdaceae</taxon>
        <taxon>Emiliania</taxon>
    </lineage>
</organism>
<evidence type="ECO:0000256" key="6">
    <source>
        <dbReference type="ARBA" id="ARBA00023306"/>
    </source>
</evidence>
<evidence type="ECO:0000256" key="4">
    <source>
        <dbReference type="ARBA" id="ARBA00022786"/>
    </source>
</evidence>
<evidence type="ECO:0000256" key="3">
    <source>
        <dbReference type="ARBA" id="ARBA00022776"/>
    </source>
</evidence>
<evidence type="ECO:0000256" key="1">
    <source>
        <dbReference type="ARBA" id="ARBA00022618"/>
    </source>
</evidence>
<gene>
    <name evidence="10" type="ORF">EHUX00137_LOCUS26911</name>
</gene>
<dbReference type="Gene3D" id="1.25.40.10">
    <property type="entry name" value="Tetratricopeptide repeat domain"/>
    <property type="match status" value="2"/>
</dbReference>
<dbReference type="Pfam" id="PF13181">
    <property type="entry name" value="TPR_8"/>
    <property type="match status" value="1"/>
</dbReference>
<feature type="repeat" description="TPR" evidence="7">
    <location>
        <begin position="348"/>
        <end position="381"/>
    </location>
</feature>
<evidence type="ECO:0000256" key="8">
    <source>
        <dbReference type="SAM" id="MobiDB-lite"/>
    </source>
</evidence>
<evidence type="ECO:0000313" key="10">
    <source>
        <dbReference type="EMBL" id="CAE0564972.1"/>
    </source>
</evidence>
<evidence type="ECO:0000259" key="9">
    <source>
        <dbReference type="Pfam" id="PF04049"/>
    </source>
</evidence>
<feature type="region of interest" description="Disordered" evidence="8">
    <location>
        <begin position="484"/>
        <end position="596"/>
    </location>
</feature>
<dbReference type="PANTHER" id="PTHR12558:SF10">
    <property type="entry name" value="CELL DIVISION CYCLE PROTEIN 23 HOMOLOG"/>
    <property type="match status" value="1"/>
</dbReference>
<sequence>MTTHRAQLRAAVRDLSDRGLKCSAKWAAEQLVGLAGGPLDDEAGTSDAPMSPAEEVGSREEEDQLLLAKAYFDLNEFKRAAHALRVARGASGRFLRWYSLFLAGQKRQAEEEAEERSGGAGAPGSLLGKPRASNQHLPLLNAELTAARESEGLDGFGHYLHGIVLRELAQPALAREALLRAVSAYPCLWSAWTALSSLSGADEAPLELPDTWVASFFLAHQATEAHDSARAVSLYESLLVQWPRSLHVQSQLALARYNLRDFEEAQQRFEELLAEDPYRLDGVDTYSNILYVREEKRKLSALAHSCVSTDKYRPEACCVVGNYYSLKGAHEKAVLYFRRALKLDANFLSAWTLMGHEYVELKNTAAAVDAYRRAVEIDAKDYRAWYGLGQTYEILAMPFYALFYYRKATALRPYDSRMWCAMAGCYKQLHRRAEAIQCYHRAEKNDDREGIAFTELARLYRENGEDAQAAGYYERMVAQREAHGEAVGKELSEARVPRPQPATRRRKRARRRVQRSRDPRRSSSSAPTRRARATSTPRRPSASACSTSVAPRRTRSRRCCATSRAKERRAAAAGRRYEGRRSAGERREEAEEGGRRTLRSALTCRARMLYPAVPAPLALFAAWSPLVPVPVTGTRLFLELRSSSVSVCYRLQPVPG</sequence>
<dbReference type="SMART" id="SM00028">
    <property type="entry name" value="TPR"/>
    <property type="match status" value="6"/>
</dbReference>
<accession>A0A7S3WLC8</accession>
<evidence type="ECO:0000256" key="5">
    <source>
        <dbReference type="ARBA" id="ARBA00022803"/>
    </source>
</evidence>
<dbReference type="PANTHER" id="PTHR12558">
    <property type="entry name" value="CELL DIVISION CYCLE 16,23,27"/>
    <property type="match status" value="1"/>
</dbReference>
<evidence type="ECO:0000256" key="7">
    <source>
        <dbReference type="PROSITE-ProRule" id="PRU00339"/>
    </source>
</evidence>
<dbReference type="InterPro" id="IPR007192">
    <property type="entry name" value="APC8"/>
</dbReference>
<dbReference type="SUPFAM" id="SSF48452">
    <property type="entry name" value="TPR-like"/>
    <property type="match status" value="2"/>
</dbReference>
<dbReference type="GO" id="GO:0005680">
    <property type="term" value="C:anaphase-promoting complex"/>
    <property type="evidence" value="ECO:0007669"/>
    <property type="project" value="InterPro"/>
</dbReference>
<dbReference type="Pfam" id="PF04049">
    <property type="entry name" value="ANAPC8"/>
    <property type="match status" value="1"/>
</dbReference>
<feature type="compositionally biased region" description="Basic and acidic residues" evidence="8">
    <location>
        <begin position="564"/>
        <end position="595"/>
    </location>
</feature>
<feature type="compositionally biased region" description="Basic and acidic residues" evidence="8">
    <location>
        <begin position="484"/>
        <end position="496"/>
    </location>
</feature>
<feature type="repeat" description="TPR" evidence="7">
    <location>
        <begin position="314"/>
        <end position="347"/>
    </location>
</feature>
<feature type="compositionally biased region" description="Basic residues" evidence="8">
    <location>
        <begin position="503"/>
        <end position="514"/>
    </location>
</feature>
<keyword evidence="5 7" id="KW-0802">TPR repeat</keyword>
<dbReference type="InterPro" id="IPR011990">
    <property type="entry name" value="TPR-like_helical_dom_sf"/>
</dbReference>
<feature type="domain" description="Cdc23" evidence="9">
    <location>
        <begin position="5"/>
        <end position="253"/>
    </location>
</feature>
<feature type="region of interest" description="Disordered" evidence="8">
    <location>
        <begin position="37"/>
        <end position="59"/>
    </location>
</feature>
<proteinExistence type="predicted"/>
<reference evidence="10" key="1">
    <citation type="submission" date="2021-01" db="EMBL/GenBank/DDBJ databases">
        <authorList>
            <person name="Corre E."/>
            <person name="Pelletier E."/>
            <person name="Niang G."/>
            <person name="Scheremetjew M."/>
            <person name="Finn R."/>
            <person name="Kale V."/>
            <person name="Holt S."/>
            <person name="Cochrane G."/>
            <person name="Meng A."/>
            <person name="Brown T."/>
            <person name="Cohen L."/>
        </authorList>
    </citation>
    <scope>NUCLEOTIDE SEQUENCE</scope>
    <source>
        <strain evidence="10">379</strain>
    </source>
</reference>